<feature type="region of interest" description="Disordered" evidence="1">
    <location>
        <begin position="1"/>
        <end position="67"/>
    </location>
</feature>
<dbReference type="PANTHER" id="PTHR41913:SF1">
    <property type="entry name" value="DUF1684 DOMAIN-CONTAINING PROTEIN"/>
    <property type="match status" value="1"/>
</dbReference>
<feature type="compositionally biased region" description="Basic and acidic residues" evidence="1">
    <location>
        <begin position="34"/>
        <end position="52"/>
    </location>
</feature>
<dbReference type="Gene3D" id="6.10.250.1680">
    <property type="match status" value="1"/>
</dbReference>
<name>D2RS15_HALTV</name>
<sequence>MSVSDNLGENVGDKRNPLQSRRLTDGMSTLDDVDQWREELESKRDEKDEFFADHPQSPIPPEEREEFDGLDYFDPDPDYRVAATATVHDDPEVVLMDTTAGREMRYLRVATLEFALERADEELEDGTFELNAYQLESPNEEPLFVPFRDKTTGQQSYEGGRYMELSADRDLANGDELVVDFNLAYTPFCAYSDTFDCPLPPEENWLEVAIPAGERFE</sequence>
<proteinExistence type="predicted"/>
<dbReference type="PANTHER" id="PTHR41913">
    <property type="entry name" value="DUF1684 DOMAIN-CONTAINING PROTEIN"/>
    <property type="match status" value="1"/>
</dbReference>
<dbReference type="AlphaFoldDB" id="D2RS15"/>
<dbReference type="InterPro" id="IPR012467">
    <property type="entry name" value="DUF1684"/>
</dbReference>
<dbReference type="Proteomes" id="UP000001903">
    <property type="component" value="Chromosome"/>
</dbReference>
<accession>D2RS15</accession>
<gene>
    <name evidence="2" type="ordered locus">Htur_3770</name>
</gene>
<dbReference type="EMBL" id="CP001860">
    <property type="protein sequence ID" value="ADB62632.1"/>
    <property type="molecule type" value="Genomic_DNA"/>
</dbReference>
<evidence type="ECO:0008006" key="4">
    <source>
        <dbReference type="Google" id="ProtNLM"/>
    </source>
</evidence>
<dbReference type="eggNOG" id="arCOG04570">
    <property type="taxonomic scope" value="Archaea"/>
</dbReference>
<keyword evidence="3" id="KW-1185">Reference proteome</keyword>
<dbReference type="STRING" id="543526.Htur_3770"/>
<dbReference type="HOGENOM" id="CLU_090976_1_0_2"/>
<dbReference type="KEGG" id="htu:Htur_3770"/>
<evidence type="ECO:0000256" key="1">
    <source>
        <dbReference type="SAM" id="MobiDB-lite"/>
    </source>
</evidence>
<dbReference type="Pfam" id="PF07920">
    <property type="entry name" value="DUF1684"/>
    <property type="match status" value="1"/>
</dbReference>
<reference evidence="2 3" key="1">
    <citation type="journal article" date="2010" name="Stand. Genomic Sci.">
        <title>Complete genome sequence of Haloterrigena turkmenica type strain (4k).</title>
        <authorList>
            <person name="Saunders E."/>
            <person name="Tindall B.J."/>
            <person name="Fahnrich R."/>
            <person name="Lapidus A."/>
            <person name="Copeland A."/>
            <person name="Del Rio T.G."/>
            <person name="Lucas S."/>
            <person name="Chen F."/>
            <person name="Tice H."/>
            <person name="Cheng J.F."/>
            <person name="Han C."/>
            <person name="Detter J.C."/>
            <person name="Bruce D."/>
            <person name="Goodwin L."/>
            <person name="Chain P."/>
            <person name="Pitluck S."/>
            <person name="Pati A."/>
            <person name="Ivanova N."/>
            <person name="Mavromatis K."/>
            <person name="Chen A."/>
            <person name="Palaniappan K."/>
            <person name="Land M."/>
            <person name="Hauser L."/>
            <person name="Chang Y.J."/>
            <person name="Jeffries C.D."/>
            <person name="Brettin T."/>
            <person name="Rohde M."/>
            <person name="Goker M."/>
            <person name="Bristow J."/>
            <person name="Eisen J.A."/>
            <person name="Markowitz V."/>
            <person name="Hugenholtz P."/>
            <person name="Klenk H.P."/>
            <person name="Kyrpides N.C."/>
        </authorList>
    </citation>
    <scope>NUCLEOTIDE SEQUENCE [LARGE SCALE GENOMIC DNA]</scope>
    <source>
        <strain evidence="3">ATCC 51198 / DSM 5511 / JCM 9101 / NCIMB 13204 / VKM B-1734 / 4k</strain>
    </source>
</reference>
<evidence type="ECO:0000313" key="3">
    <source>
        <dbReference type="Proteomes" id="UP000001903"/>
    </source>
</evidence>
<protein>
    <recommendedName>
        <fullName evidence="4">DUF1684 domain-containing protein</fullName>
    </recommendedName>
</protein>
<evidence type="ECO:0000313" key="2">
    <source>
        <dbReference type="EMBL" id="ADB62632.1"/>
    </source>
</evidence>
<organism evidence="2 3">
    <name type="scientific">Haloterrigena turkmenica (strain ATCC 51198 / DSM 5511 / JCM 9101 / NCIMB 13204 / VKM B-1734 / 4k)</name>
    <name type="common">Halococcus turkmenicus</name>
    <dbReference type="NCBI Taxonomy" id="543526"/>
    <lineage>
        <taxon>Archaea</taxon>
        <taxon>Methanobacteriati</taxon>
        <taxon>Methanobacteriota</taxon>
        <taxon>Stenosarchaea group</taxon>
        <taxon>Halobacteria</taxon>
        <taxon>Halobacteriales</taxon>
        <taxon>Natrialbaceae</taxon>
        <taxon>Haloterrigena</taxon>
    </lineage>
</organism>